<dbReference type="EMBL" id="JARAKH010000018">
    <property type="protein sequence ID" value="KAK8395241.1"/>
    <property type="molecule type" value="Genomic_DNA"/>
</dbReference>
<reference evidence="8 9" key="1">
    <citation type="submission" date="2023-03" db="EMBL/GenBank/DDBJ databases">
        <title>High-quality genome of Scylla paramamosain provides insights in environmental adaptation.</title>
        <authorList>
            <person name="Zhang L."/>
        </authorList>
    </citation>
    <scope>NUCLEOTIDE SEQUENCE [LARGE SCALE GENOMIC DNA]</scope>
    <source>
        <strain evidence="8">LZ_2023a</strain>
        <tissue evidence="8">Muscle</tissue>
    </source>
</reference>
<keyword evidence="3" id="KW-0963">Cytoplasm</keyword>
<dbReference type="InterPro" id="IPR036753">
    <property type="entry name" value="ARPC3_sf"/>
</dbReference>
<evidence type="ECO:0000256" key="3">
    <source>
        <dbReference type="ARBA" id="ARBA00022490"/>
    </source>
</evidence>
<evidence type="ECO:0000256" key="5">
    <source>
        <dbReference type="ARBA" id="ARBA00023212"/>
    </source>
</evidence>
<feature type="signal peptide" evidence="7">
    <location>
        <begin position="1"/>
        <end position="33"/>
    </location>
</feature>
<dbReference type="GO" id="GO:0034314">
    <property type="term" value="P:Arp2/3 complex-mediated actin nucleation"/>
    <property type="evidence" value="ECO:0007669"/>
    <property type="project" value="InterPro"/>
</dbReference>
<evidence type="ECO:0000256" key="1">
    <source>
        <dbReference type="ARBA" id="ARBA00004245"/>
    </source>
</evidence>
<evidence type="ECO:0000256" key="6">
    <source>
        <dbReference type="SAM" id="MobiDB-lite"/>
    </source>
</evidence>
<comment type="similarity">
    <text evidence="2">Belongs to the ARPC3 family.</text>
</comment>
<dbReference type="Pfam" id="PF04062">
    <property type="entry name" value="P21-Arc"/>
    <property type="match status" value="1"/>
</dbReference>
<gene>
    <name evidence="8" type="ORF">O3P69_006153</name>
</gene>
<dbReference type="InterPro" id="IPR007204">
    <property type="entry name" value="ARPC3"/>
</dbReference>
<keyword evidence="9" id="KW-1185">Reference proteome</keyword>
<dbReference type="InterPro" id="IPR045860">
    <property type="entry name" value="Snake_toxin-like_sf"/>
</dbReference>
<dbReference type="PANTHER" id="PTHR12391">
    <property type="entry name" value="ARP2/3 COMPLEX 21 KD SUBUNIT"/>
    <property type="match status" value="1"/>
</dbReference>
<feature type="chain" id="PRO_5043541904" description="Actin-related protein 2/3 complex subunit 3" evidence="7">
    <location>
        <begin position="34"/>
        <end position="284"/>
    </location>
</feature>
<keyword evidence="4" id="KW-0009">Actin-binding</keyword>
<evidence type="ECO:0008006" key="10">
    <source>
        <dbReference type="Google" id="ProtNLM"/>
    </source>
</evidence>
<protein>
    <recommendedName>
        <fullName evidence="10">Actin-related protein 2/3 complex subunit 3</fullName>
    </recommendedName>
</protein>
<dbReference type="GO" id="GO:0005885">
    <property type="term" value="C:Arp2/3 protein complex"/>
    <property type="evidence" value="ECO:0007669"/>
    <property type="project" value="InterPro"/>
</dbReference>
<proteinExistence type="inferred from homology"/>
<keyword evidence="7" id="KW-0732">Signal</keyword>
<evidence type="ECO:0000256" key="2">
    <source>
        <dbReference type="ARBA" id="ARBA00010856"/>
    </source>
</evidence>
<feature type="region of interest" description="Disordered" evidence="6">
    <location>
        <begin position="78"/>
        <end position="102"/>
    </location>
</feature>
<organism evidence="8 9">
    <name type="scientific">Scylla paramamosain</name>
    <name type="common">Mud crab</name>
    <dbReference type="NCBI Taxonomy" id="85552"/>
    <lineage>
        <taxon>Eukaryota</taxon>
        <taxon>Metazoa</taxon>
        <taxon>Ecdysozoa</taxon>
        <taxon>Arthropoda</taxon>
        <taxon>Crustacea</taxon>
        <taxon>Multicrustacea</taxon>
        <taxon>Malacostraca</taxon>
        <taxon>Eumalacostraca</taxon>
        <taxon>Eucarida</taxon>
        <taxon>Decapoda</taxon>
        <taxon>Pleocyemata</taxon>
        <taxon>Brachyura</taxon>
        <taxon>Eubrachyura</taxon>
        <taxon>Portunoidea</taxon>
        <taxon>Portunidae</taxon>
        <taxon>Portuninae</taxon>
        <taxon>Scylla</taxon>
    </lineage>
</organism>
<dbReference type="Gene3D" id="1.10.1760.10">
    <property type="entry name" value="Actin-related protein 2/3 complex subunit 3"/>
    <property type="match status" value="1"/>
</dbReference>
<evidence type="ECO:0000313" key="9">
    <source>
        <dbReference type="Proteomes" id="UP001487740"/>
    </source>
</evidence>
<evidence type="ECO:0000256" key="7">
    <source>
        <dbReference type="SAM" id="SignalP"/>
    </source>
</evidence>
<sequence>MWRQRRRLDEPAFSVLLLLLVLMLMMIVPSGECLRCVNCTSLKDPECLDGIGIEEECASDQNYCVSYTGYLKKGARPRLADVNTDSRPDQDPDTGQLQGRSHPLRKMPAYHCNLPHPGTVVGNMAMLPLRTKYRGPAPLMAGEGIDVVDEALQYFKANVFFRTYEVKGECDRTLIYVTLYITECLKKLAKCKDKNTGSNEMYSLAVSKFPIPGDPTFPLNAVYGKPKNDADLELMQQYLQQLRQETGLRVCERVFNTPDGKPSKWWLCFTKKKFMDKSLLAPSA</sequence>
<dbReference type="GO" id="GO:0003779">
    <property type="term" value="F:actin binding"/>
    <property type="evidence" value="ECO:0007669"/>
    <property type="project" value="UniProtKB-KW"/>
</dbReference>
<keyword evidence="5" id="KW-0206">Cytoskeleton</keyword>
<dbReference type="SUPFAM" id="SSF69060">
    <property type="entry name" value="Arp2/3 complex 21 kDa subunit ARPC3"/>
    <property type="match status" value="1"/>
</dbReference>
<dbReference type="AlphaFoldDB" id="A0AAW0U8K7"/>
<comment type="subcellular location">
    <subcellularLocation>
        <location evidence="1">Cytoplasm</location>
        <location evidence="1">Cytoskeleton</location>
    </subcellularLocation>
</comment>
<accession>A0AAW0U8K7</accession>
<name>A0AAW0U8K7_SCYPA</name>
<evidence type="ECO:0000256" key="4">
    <source>
        <dbReference type="ARBA" id="ARBA00023203"/>
    </source>
</evidence>
<comment type="caution">
    <text evidence="8">The sequence shown here is derived from an EMBL/GenBank/DDBJ whole genome shotgun (WGS) entry which is preliminary data.</text>
</comment>
<dbReference type="Proteomes" id="UP001487740">
    <property type="component" value="Unassembled WGS sequence"/>
</dbReference>
<evidence type="ECO:0000313" key="8">
    <source>
        <dbReference type="EMBL" id="KAK8395241.1"/>
    </source>
</evidence>
<dbReference type="GO" id="GO:0030833">
    <property type="term" value="P:regulation of actin filament polymerization"/>
    <property type="evidence" value="ECO:0007669"/>
    <property type="project" value="InterPro"/>
</dbReference>
<dbReference type="SUPFAM" id="SSF57302">
    <property type="entry name" value="Snake toxin-like"/>
    <property type="match status" value="1"/>
</dbReference>